<protein>
    <submittedName>
        <fullName evidence="6">AraC family transcriptional regulator</fullName>
    </submittedName>
</protein>
<dbReference type="InterPro" id="IPR037923">
    <property type="entry name" value="HTH-like"/>
</dbReference>
<organism evidence="6 9">
    <name type="scientific">Ectopseudomonas oleovorans</name>
    <name type="common">Pseudomonas oleovorans</name>
    <dbReference type="NCBI Taxonomy" id="301"/>
    <lineage>
        <taxon>Bacteria</taxon>
        <taxon>Pseudomonadati</taxon>
        <taxon>Pseudomonadota</taxon>
        <taxon>Gammaproteobacteria</taxon>
        <taxon>Pseudomonadales</taxon>
        <taxon>Pseudomonadaceae</taxon>
        <taxon>Ectopseudomonas</taxon>
    </lineage>
</organism>
<dbReference type="PANTHER" id="PTHR46796:SF2">
    <property type="entry name" value="TRANSCRIPTIONAL REGULATORY PROTEIN"/>
    <property type="match status" value="1"/>
</dbReference>
<dbReference type="InterPro" id="IPR003313">
    <property type="entry name" value="AraC-bd"/>
</dbReference>
<keyword evidence="3" id="KW-0804">Transcription</keyword>
<feature type="domain" description="HTH araC/xylS-type" evidence="5">
    <location>
        <begin position="191"/>
        <end position="288"/>
    </location>
</feature>
<evidence type="ECO:0000313" key="9">
    <source>
        <dbReference type="Proteomes" id="UP000255303"/>
    </source>
</evidence>
<dbReference type="EMBL" id="UGUV01000002">
    <property type="protein sequence ID" value="SUD50020.1"/>
    <property type="molecule type" value="Genomic_DNA"/>
</dbReference>
<dbReference type="InterPro" id="IPR018060">
    <property type="entry name" value="HTH_AraC"/>
</dbReference>
<keyword evidence="1" id="KW-0805">Transcription regulation</keyword>
<comment type="function">
    <text evidence="4">Regulatory protein of the TOL plasmid xyl operons. XylS activates the xylXYZLTEGFJQKIH operon required for the degradation of toluene, m-xylene and p-xylene.</text>
</comment>
<dbReference type="Pfam" id="PF12833">
    <property type="entry name" value="HTH_18"/>
    <property type="match status" value="1"/>
</dbReference>
<accession>A0A379JNK8</accession>
<evidence type="ECO:0000313" key="6">
    <source>
        <dbReference type="EMBL" id="SUD50020.1"/>
    </source>
</evidence>
<sequence>MAGAAWGHGGGLQRLSLMHSREQTRFWQASALSGVELLQARYLEQRFAPHVHEGFVFTVIEHGAQRFRHRGCDHLAPQGSMVLINPDEVHTGSKAHEDGWRYRGFYPDNAQVLGALQELGLAKAGMPSFAFSVLHDPRLHAAFLQLHQLLEGGAEALQQQLAWREAMLLLFQHHAQLAEPPAPGREPWAVACAKQMLAERLIEPPSLEELAAAVNLSPFHFARVFRRETGLPPHAWLKQRRLEQARALLKTGCTAVAVAMQLGFADQSHLSRQFKQVYGVSPGEYRSAVARSWQQE</sequence>
<dbReference type="AlphaFoldDB" id="A0A379JNK8"/>
<dbReference type="SUPFAM" id="SSF51215">
    <property type="entry name" value="Regulatory protein AraC"/>
    <property type="match status" value="1"/>
</dbReference>
<evidence type="ECO:0000256" key="3">
    <source>
        <dbReference type="ARBA" id="ARBA00023163"/>
    </source>
</evidence>
<dbReference type="GO" id="GO:0003700">
    <property type="term" value="F:DNA-binding transcription factor activity"/>
    <property type="evidence" value="ECO:0007669"/>
    <property type="project" value="InterPro"/>
</dbReference>
<dbReference type="GO" id="GO:0043565">
    <property type="term" value="F:sequence-specific DNA binding"/>
    <property type="evidence" value="ECO:0007669"/>
    <property type="project" value="InterPro"/>
</dbReference>
<evidence type="ECO:0000313" key="7">
    <source>
        <dbReference type="EMBL" id="SUD59165.1"/>
    </source>
</evidence>
<dbReference type="PANTHER" id="PTHR46796">
    <property type="entry name" value="HTH-TYPE TRANSCRIPTIONAL ACTIVATOR RHAS-RELATED"/>
    <property type="match status" value="1"/>
</dbReference>
<dbReference type="InterPro" id="IPR009057">
    <property type="entry name" value="Homeodomain-like_sf"/>
</dbReference>
<dbReference type="EMBL" id="UGUW01000004">
    <property type="protein sequence ID" value="SUD59165.1"/>
    <property type="molecule type" value="Genomic_DNA"/>
</dbReference>
<name>A0A379JNK8_ECTOL</name>
<evidence type="ECO:0000256" key="4">
    <source>
        <dbReference type="ARBA" id="ARBA00037345"/>
    </source>
</evidence>
<evidence type="ECO:0000259" key="5">
    <source>
        <dbReference type="PROSITE" id="PS01124"/>
    </source>
</evidence>
<keyword evidence="2" id="KW-0238">DNA-binding</keyword>
<evidence type="ECO:0000256" key="1">
    <source>
        <dbReference type="ARBA" id="ARBA00023015"/>
    </source>
</evidence>
<evidence type="ECO:0000256" key="2">
    <source>
        <dbReference type="ARBA" id="ARBA00023125"/>
    </source>
</evidence>
<evidence type="ECO:0000313" key="8">
    <source>
        <dbReference type="Proteomes" id="UP000254084"/>
    </source>
</evidence>
<proteinExistence type="predicted"/>
<dbReference type="SUPFAM" id="SSF46689">
    <property type="entry name" value="Homeodomain-like"/>
    <property type="match status" value="2"/>
</dbReference>
<dbReference type="InterPro" id="IPR050204">
    <property type="entry name" value="AraC_XylS_family_regulators"/>
</dbReference>
<dbReference type="Pfam" id="PF02311">
    <property type="entry name" value="AraC_binding"/>
    <property type="match status" value="1"/>
</dbReference>
<reference evidence="8 9" key="1">
    <citation type="submission" date="2018-06" db="EMBL/GenBank/DDBJ databases">
        <authorList>
            <consortium name="Pathogen Informatics"/>
            <person name="Doyle S."/>
        </authorList>
    </citation>
    <scope>NUCLEOTIDE SEQUENCE [LARGE SCALE GENOMIC DNA]</scope>
    <source>
        <strain evidence="6 9">NCTC10692</strain>
        <strain evidence="7 8">NCTC10860</strain>
    </source>
</reference>
<gene>
    <name evidence="6" type="primary">araC</name>
    <name evidence="6" type="ORF">NCTC10692_00406</name>
    <name evidence="7" type="ORF">NCTC10860_01435</name>
</gene>
<dbReference type="Proteomes" id="UP000255303">
    <property type="component" value="Unassembled WGS sequence"/>
</dbReference>
<dbReference type="PROSITE" id="PS01124">
    <property type="entry name" value="HTH_ARAC_FAMILY_2"/>
    <property type="match status" value="1"/>
</dbReference>
<accession>A0A379K315</accession>
<dbReference type="SMART" id="SM00342">
    <property type="entry name" value="HTH_ARAC"/>
    <property type="match status" value="1"/>
</dbReference>
<dbReference type="Gene3D" id="1.10.10.60">
    <property type="entry name" value="Homeodomain-like"/>
    <property type="match status" value="2"/>
</dbReference>
<dbReference type="Proteomes" id="UP000254084">
    <property type="component" value="Unassembled WGS sequence"/>
</dbReference>